<keyword evidence="2" id="KW-0378">Hydrolase</keyword>
<dbReference type="AlphaFoldDB" id="A0A383E1W4"/>
<dbReference type="Gene3D" id="3.40.720.10">
    <property type="entry name" value="Alkaline Phosphatase, subunit A"/>
    <property type="match status" value="1"/>
</dbReference>
<reference evidence="4" key="1">
    <citation type="submission" date="2018-05" db="EMBL/GenBank/DDBJ databases">
        <authorList>
            <person name="Lanie J.A."/>
            <person name="Ng W.-L."/>
            <person name="Kazmierczak K.M."/>
            <person name="Andrzejewski T.M."/>
            <person name="Davidsen T.M."/>
            <person name="Wayne K.J."/>
            <person name="Tettelin H."/>
            <person name="Glass J.I."/>
            <person name="Rusch D."/>
            <person name="Podicherti R."/>
            <person name="Tsui H.-C.T."/>
            <person name="Winkler M.E."/>
        </authorList>
    </citation>
    <scope>NUCLEOTIDE SEQUENCE</scope>
</reference>
<dbReference type="Pfam" id="PF00884">
    <property type="entry name" value="Sulfatase"/>
    <property type="match status" value="1"/>
</dbReference>
<evidence type="ECO:0000256" key="2">
    <source>
        <dbReference type="ARBA" id="ARBA00022801"/>
    </source>
</evidence>
<dbReference type="GO" id="GO:0004065">
    <property type="term" value="F:arylsulfatase activity"/>
    <property type="evidence" value="ECO:0007669"/>
    <property type="project" value="TreeGrafter"/>
</dbReference>
<proteinExistence type="inferred from homology"/>
<dbReference type="PANTHER" id="PTHR42693:SF53">
    <property type="entry name" value="ENDO-4-O-SULFATASE"/>
    <property type="match status" value="1"/>
</dbReference>
<feature type="non-terminal residue" evidence="4">
    <location>
        <position position="233"/>
    </location>
</feature>
<dbReference type="SUPFAM" id="SSF53649">
    <property type="entry name" value="Alkaline phosphatase-like"/>
    <property type="match status" value="1"/>
</dbReference>
<evidence type="ECO:0000256" key="1">
    <source>
        <dbReference type="ARBA" id="ARBA00008779"/>
    </source>
</evidence>
<dbReference type="InterPro" id="IPR017850">
    <property type="entry name" value="Alkaline_phosphatase_core_sf"/>
</dbReference>
<organism evidence="4">
    <name type="scientific">marine metagenome</name>
    <dbReference type="NCBI Taxonomy" id="408172"/>
    <lineage>
        <taxon>unclassified sequences</taxon>
        <taxon>metagenomes</taxon>
        <taxon>ecological metagenomes</taxon>
    </lineage>
</organism>
<evidence type="ECO:0000259" key="3">
    <source>
        <dbReference type="Pfam" id="PF00884"/>
    </source>
</evidence>
<protein>
    <recommendedName>
        <fullName evidence="3">Sulfatase N-terminal domain-containing protein</fullName>
    </recommendedName>
</protein>
<dbReference type="InterPro" id="IPR050738">
    <property type="entry name" value="Sulfatase"/>
</dbReference>
<feature type="domain" description="Sulfatase N-terminal" evidence="3">
    <location>
        <begin position="12"/>
        <end position="160"/>
    </location>
</feature>
<dbReference type="InterPro" id="IPR000917">
    <property type="entry name" value="Sulfatase_N"/>
</dbReference>
<comment type="similarity">
    <text evidence="1">Belongs to the sulfatase family.</text>
</comment>
<dbReference type="Gene3D" id="3.30.1120.10">
    <property type="match status" value="1"/>
</dbReference>
<dbReference type="PANTHER" id="PTHR42693">
    <property type="entry name" value="ARYLSULFATASE FAMILY MEMBER"/>
    <property type="match status" value="1"/>
</dbReference>
<dbReference type="EMBL" id="UINC01221908">
    <property type="protein sequence ID" value="SVE50443.1"/>
    <property type="molecule type" value="Genomic_DNA"/>
</dbReference>
<feature type="non-terminal residue" evidence="4">
    <location>
        <position position="1"/>
    </location>
</feature>
<gene>
    <name evidence="4" type="ORF">METZ01_LOCUS503297</name>
</gene>
<accession>A0A383E1W4</accession>
<name>A0A383E1W4_9ZZZZ</name>
<evidence type="ECO:0000313" key="4">
    <source>
        <dbReference type="EMBL" id="SVE50443.1"/>
    </source>
</evidence>
<sequence length="233" mass="26010">AEKVEGPVNQVTLTDRYTEEAVKFIRKNAEKPFFLYMPHTMPHVPLFVSDERYKADPKLAYKLTIEHIDWSVGELLKTLTDLDLENNTIFVYSSDNGPSLSKMHHGGSAFPLRNGKGTTWDGGMRVPGIVRWPGHVPSGVVSDEVVSTIDLLPTIAEITGAKLPAHPIDGLSILETLKDPKKASPHRDAGFFYYRKGKMEAVRMGKWKLRLGKLYDLDADIGETKDVAAEHPE</sequence>